<evidence type="ECO:0000256" key="1">
    <source>
        <dbReference type="ARBA" id="ARBA00022529"/>
    </source>
</evidence>
<comment type="caution">
    <text evidence="8">The sequence shown here is derived from an EMBL/GenBank/DDBJ whole genome shotgun (WGS) entry which is preliminary data.</text>
</comment>
<evidence type="ECO:0000256" key="3">
    <source>
        <dbReference type="ARBA" id="ARBA00022801"/>
    </source>
</evidence>
<gene>
    <name evidence="8" type="ORF">LX64_04463</name>
</gene>
<dbReference type="SUPFAM" id="SSF54106">
    <property type="entry name" value="LysM domain"/>
    <property type="match status" value="2"/>
</dbReference>
<keyword evidence="3 8" id="KW-0378">Hydrolase</keyword>
<feature type="domain" description="LysM" evidence="7">
    <location>
        <begin position="284"/>
        <end position="328"/>
    </location>
</feature>
<evidence type="ECO:0000313" key="9">
    <source>
        <dbReference type="Proteomes" id="UP000249547"/>
    </source>
</evidence>
<keyword evidence="1" id="KW-0929">Antimicrobial</keyword>
<evidence type="ECO:0000256" key="6">
    <source>
        <dbReference type="SAM" id="SignalP"/>
    </source>
</evidence>
<dbReference type="GO" id="GO:0042742">
    <property type="term" value="P:defense response to bacterium"/>
    <property type="evidence" value="ECO:0007669"/>
    <property type="project" value="UniProtKB-KW"/>
</dbReference>
<reference evidence="8 9" key="1">
    <citation type="submission" date="2018-06" db="EMBL/GenBank/DDBJ databases">
        <title>Genomic Encyclopedia of Archaeal and Bacterial Type Strains, Phase II (KMG-II): from individual species to whole genera.</title>
        <authorList>
            <person name="Goeker M."/>
        </authorList>
    </citation>
    <scope>NUCLEOTIDE SEQUENCE [LARGE SCALE GENOMIC DNA]</scope>
    <source>
        <strain evidence="8 9">DSM 23857</strain>
    </source>
</reference>
<evidence type="ECO:0000256" key="2">
    <source>
        <dbReference type="ARBA" id="ARBA00022638"/>
    </source>
</evidence>
<sequence>MRKCCWMLILLVVLGTTARAQNITPTQYINAYRAIAIQEMQRSGVPAAIKLAQGIVETQAGNSVLVLKSNNHFGIKCKNNWTGPSVSYDDDEKGECFRVYESASESYKDHSDFLRKNPRYAFLFNYDPKDYKSWAYGLKQAGYATSNTYTQQLLNTIEKYQLQLITLEGLGEGDTWSDWAANSGSNVNPISTAKNNTPAIPNNNNNSSASNPTKKPNYPTSGTFSINGRKAVYVAKGTSLIQVANDQDIRLSHLVKYNDLKGDLPVEKDMVLFLQRKNKTGKSDTHVVKPGETMHDIAQAEGIQLRWLLKRNKMRGEEEAAAGEKLVLTGYARNMPKLVAKNTKYTEDKDDDGFIDDISTANVINNSKDKEVAKNTGGTKSIPKPSTPPSEPAQEEKESTTPANPTPRNPQPAEPRNPNPPSNPTSPAPTPVSNGNVKWHLVVEKDTLYNISKRYNCTVAQLQAWNNLSDLGIQIGQQLIVAK</sequence>
<dbReference type="Pfam" id="PF01832">
    <property type="entry name" value="Glucosaminidase"/>
    <property type="match status" value="1"/>
</dbReference>
<feature type="compositionally biased region" description="Pro residues" evidence="5">
    <location>
        <begin position="404"/>
        <end position="430"/>
    </location>
</feature>
<keyword evidence="6" id="KW-0732">Signal</keyword>
<evidence type="ECO:0000256" key="4">
    <source>
        <dbReference type="ARBA" id="ARBA00032108"/>
    </source>
</evidence>
<dbReference type="OrthoDB" id="977752at2"/>
<keyword evidence="2" id="KW-0081">Bacteriolytic enzyme</keyword>
<name>A0A327Q655_9BACT</name>
<dbReference type="SMART" id="SM00257">
    <property type="entry name" value="LysM"/>
    <property type="match status" value="2"/>
</dbReference>
<dbReference type="Gene3D" id="3.10.350.10">
    <property type="entry name" value="LysM domain"/>
    <property type="match status" value="2"/>
</dbReference>
<dbReference type="InterPro" id="IPR018392">
    <property type="entry name" value="LysM"/>
</dbReference>
<dbReference type="AlphaFoldDB" id="A0A327Q655"/>
<dbReference type="PROSITE" id="PS51782">
    <property type="entry name" value="LYSM"/>
    <property type="match status" value="2"/>
</dbReference>
<feature type="region of interest" description="Disordered" evidence="5">
    <location>
        <begin position="368"/>
        <end position="435"/>
    </location>
</feature>
<feature type="region of interest" description="Disordered" evidence="5">
    <location>
        <begin position="187"/>
        <end position="222"/>
    </location>
</feature>
<feature type="domain" description="LysM" evidence="7">
    <location>
        <begin position="438"/>
        <end position="481"/>
    </location>
</feature>
<dbReference type="InterPro" id="IPR036779">
    <property type="entry name" value="LysM_dom_sf"/>
</dbReference>
<dbReference type="Gene3D" id="1.10.530.10">
    <property type="match status" value="1"/>
</dbReference>
<dbReference type="GO" id="GO:0031640">
    <property type="term" value="P:killing of cells of another organism"/>
    <property type="evidence" value="ECO:0007669"/>
    <property type="project" value="UniProtKB-KW"/>
</dbReference>
<dbReference type="InterPro" id="IPR002901">
    <property type="entry name" value="MGlyc_endo_b_GlcNAc-like_dom"/>
</dbReference>
<dbReference type="CDD" id="cd00118">
    <property type="entry name" value="LysM"/>
    <property type="match status" value="2"/>
</dbReference>
<dbReference type="GO" id="GO:0004040">
    <property type="term" value="F:amidase activity"/>
    <property type="evidence" value="ECO:0007669"/>
    <property type="project" value="InterPro"/>
</dbReference>
<proteinExistence type="predicted"/>
<feature type="chain" id="PRO_5016466691" description="Peptidoglycan hydrolase" evidence="6">
    <location>
        <begin position="21"/>
        <end position="483"/>
    </location>
</feature>
<dbReference type="InterPro" id="IPR051056">
    <property type="entry name" value="Glycosyl_Hydrolase_73"/>
</dbReference>
<dbReference type="Proteomes" id="UP000249547">
    <property type="component" value="Unassembled WGS sequence"/>
</dbReference>
<dbReference type="SMART" id="SM00047">
    <property type="entry name" value="LYZ2"/>
    <property type="match status" value="1"/>
</dbReference>
<evidence type="ECO:0000259" key="7">
    <source>
        <dbReference type="PROSITE" id="PS51782"/>
    </source>
</evidence>
<evidence type="ECO:0000256" key="5">
    <source>
        <dbReference type="SAM" id="MobiDB-lite"/>
    </source>
</evidence>
<accession>A0A327Q655</accession>
<dbReference type="PANTHER" id="PTHR33308:SF9">
    <property type="entry name" value="PEPTIDOGLYCAN HYDROLASE FLGJ"/>
    <property type="match status" value="1"/>
</dbReference>
<evidence type="ECO:0000313" key="8">
    <source>
        <dbReference type="EMBL" id="RAI99909.1"/>
    </source>
</evidence>
<dbReference type="EMBL" id="QLLL01000009">
    <property type="protein sequence ID" value="RAI99909.1"/>
    <property type="molecule type" value="Genomic_DNA"/>
</dbReference>
<feature type="signal peptide" evidence="6">
    <location>
        <begin position="1"/>
        <end position="20"/>
    </location>
</feature>
<dbReference type="RefSeq" id="WP_111599850.1">
    <property type="nucleotide sequence ID" value="NZ_QLLL01000009.1"/>
</dbReference>
<dbReference type="Pfam" id="PF01476">
    <property type="entry name" value="LysM"/>
    <property type="match status" value="2"/>
</dbReference>
<protein>
    <recommendedName>
        <fullName evidence="4">Peptidoglycan hydrolase</fullName>
    </recommendedName>
</protein>
<keyword evidence="9" id="KW-1185">Reference proteome</keyword>
<dbReference type="PANTHER" id="PTHR33308">
    <property type="entry name" value="PEPTIDOGLYCAN HYDROLASE FLGJ"/>
    <property type="match status" value="1"/>
</dbReference>
<organism evidence="8 9">
    <name type="scientific">Chitinophaga skermanii</name>
    <dbReference type="NCBI Taxonomy" id="331697"/>
    <lineage>
        <taxon>Bacteria</taxon>
        <taxon>Pseudomonadati</taxon>
        <taxon>Bacteroidota</taxon>
        <taxon>Chitinophagia</taxon>
        <taxon>Chitinophagales</taxon>
        <taxon>Chitinophagaceae</taxon>
        <taxon>Chitinophaga</taxon>
    </lineage>
</organism>
<feature type="compositionally biased region" description="Low complexity" evidence="5">
    <location>
        <begin position="192"/>
        <end position="217"/>
    </location>
</feature>